<comment type="caution">
    <text evidence="1">The sequence shown here is derived from an EMBL/GenBank/DDBJ whole genome shotgun (WGS) entry which is preliminary data.</text>
</comment>
<accession>A0A9D4E5H9</accession>
<dbReference type="EMBL" id="JAIWYP010000009">
    <property type="protein sequence ID" value="KAH3773158.1"/>
    <property type="molecule type" value="Genomic_DNA"/>
</dbReference>
<protein>
    <submittedName>
        <fullName evidence="1">Uncharacterized protein</fullName>
    </submittedName>
</protein>
<evidence type="ECO:0000313" key="1">
    <source>
        <dbReference type="EMBL" id="KAH3773158.1"/>
    </source>
</evidence>
<reference evidence="1" key="2">
    <citation type="submission" date="2020-11" db="EMBL/GenBank/DDBJ databases">
        <authorList>
            <person name="McCartney M.A."/>
            <person name="Auch B."/>
            <person name="Kono T."/>
            <person name="Mallez S."/>
            <person name="Becker A."/>
            <person name="Gohl D.M."/>
            <person name="Silverstein K.A.T."/>
            <person name="Koren S."/>
            <person name="Bechman K.B."/>
            <person name="Herman A."/>
            <person name="Abrahante J.E."/>
            <person name="Garbe J."/>
        </authorList>
    </citation>
    <scope>NUCLEOTIDE SEQUENCE</scope>
    <source>
        <strain evidence="1">Duluth1</strain>
        <tissue evidence="1">Whole animal</tissue>
    </source>
</reference>
<dbReference type="Proteomes" id="UP000828390">
    <property type="component" value="Unassembled WGS sequence"/>
</dbReference>
<dbReference type="AlphaFoldDB" id="A0A9D4E5H9"/>
<name>A0A9D4E5H9_DREPO</name>
<evidence type="ECO:0000313" key="2">
    <source>
        <dbReference type="Proteomes" id="UP000828390"/>
    </source>
</evidence>
<organism evidence="1 2">
    <name type="scientific">Dreissena polymorpha</name>
    <name type="common">Zebra mussel</name>
    <name type="synonym">Mytilus polymorpha</name>
    <dbReference type="NCBI Taxonomy" id="45954"/>
    <lineage>
        <taxon>Eukaryota</taxon>
        <taxon>Metazoa</taxon>
        <taxon>Spiralia</taxon>
        <taxon>Lophotrochozoa</taxon>
        <taxon>Mollusca</taxon>
        <taxon>Bivalvia</taxon>
        <taxon>Autobranchia</taxon>
        <taxon>Heteroconchia</taxon>
        <taxon>Euheterodonta</taxon>
        <taxon>Imparidentia</taxon>
        <taxon>Neoheterodontei</taxon>
        <taxon>Myida</taxon>
        <taxon>Dreissenoidea</taxon>
        <taxon>Dreissenidae</taxon>
        <taxon>Dreissena</taxon>
    </lineage>
</organism>
<keyword evidence="2" id="KW-1185">Reference proteome</keyword>
<gene>
    <name evidence="1" type="ORF">DPMN_174513</name>
</gene>
<proteinExistence type="predicted"/>
<sequence length="92" mass="10264">MPNGQTHRNTYGESDCYVPLYRGHEKQSNTSEMILLTTVSLETDVFDKVVYHALRVKTSTADFAINELYVALHFSIVGSNCSGVISISLQFC</sequence>
<reference evidence="1" key="1">
    <citation type="journal article" date="2019" name="bioRxiv">
        <title>The Genome of the Zebra Mussel, Dreissena polymorpha: A Resource for Invasive Species Research.</title>
        <authorList>
            <person name="McCartney M.A."/>
            <person name="Auch B."/>
            <person name="Kono T."/>
            <person name="Mallez S."/>
            <person name="Zhang Y."/>
            <person name="Obille A."/>
            <person name="Becker A."/>
            <person name="Abrahante J.E."/>
            <person name="Garbe J."/>
            <person name="Badalamenti J.P."/>
            <person name="Herman A."/>
            <person name="Mangelson H."/>
            <person name="Liachko I."/>
            <person name="Sullivan S."/>
            <person name="Sone E.D."/>
            <person name="Koren S."/>
            <person name="Silverstein K.A.T."/>
            <person name="Beckman K.B."/>
            <person name="Gohl D.M."/>
        </authorList>
    </citation>
    <scope>NUCLEOTIDE SEQUENCE</scope>
    <source>
        <strain evidence="1">Duluth1</strain>
        <tissue evidence="1">Whole animal</tissue>
    </source>
</reference>